<gene>
    <name evidence="2" type="ORF">DdX_16094</name>
</gene>
<sequence length="339" mass="37972">MHTNILSLKGKNSGSRMKDFILWNATNAFLFELLVNLAEPEFYLPYPIMGFRGIIKHLFDYSIASQLLMTIAIAALFGTLIADINMFLFRYGYTVNNRIYTKLTSSGPVVLWIIFSGTLSLFCFVGVCARFLFLEPAAFLESIKFVDPRLYEILRHQSFFGVMPSEAVGLPLYSAVELVCIIFIIIAAVLVIFCTLGCYRHLSKGQQLMSSRTRSLSLALINALVFDMIIGGVLLAMPMFGVVMFAMNNSKWAAIYTRAVLTSCCIVPLMANVTLLVIVKPYKIATLKLFSKVFKGISVQQNESTDAFSGMSLKDKSATSRVRTTIFKPQRESRRTAWP</sequence>
<dbReference type="Pfam" id="PF10318">
    <property type="entry name" value="7TM_GPCR_Srh"/>
    <property type="match status" value="1"/>
</dbReference>
<keyword evidence="3" id="KW-1185">Reference proteome</keyword>
<feature type="transmembrane region" description="Helical" evidence="1">
    <location>
        <begin position="20"/>
        <end position="38"/>
    </location>
</feature>
<feature type="transmembrane region" description="Helical" evidence="1">
    <location>
        <begin position="259"/>
        <end position="279"/>
    </location>
</feature>
<feature type="transmembrane region" description="Helical" evidence="1">
    <location>
        <begin position="67"/>
        <end position="88"/>
    </location>
</feature>
<dbReference type="Proteomes" id="UP001201812">
    <property type="component" value="Unassembled WGS sequence"/>
</dbReference>
<feature type="transmembrane region" description="Helical" evidence="1">
    <location>
        <begin position="172"/>
        <end position="199"/>
    </location>
</feature>
<accession>A0AAD4MQY0</accession>
<keyword evidence="1" id="KW-0472">Membrane</keyword>
<evidence type="ECO:0000313" key="2">
    <source>
        <dbReference type="EMBL" id="KAI1701416.1"/>
    </source>
</evidence>
<protein>
    <submittedName>
        <fullName evidence="2">Serpentine type 7TM GPCR chemoreceptor srh domain-containing protein</fullName>
    </submittedName>
</protein>
<dbReference type="InterPro" id="IPR019422">
    <property type="entry name" value="7TM_GPCR_serpentine_rcpt_Srh"/>
</dbReference>
<feature type="transmembrane region" description="Helical" evidence="1">
    <location>
        <begin position="220"/>
        <end position="247"/>
    </location>
</feature>
<evidence type="ECO:0000313" key="3">
    <source>
        <dbReference type="Proteomes" id="UP001201812"/>
    </source>
</evidence>
<dbReference type="PANTHER" id="PTHR22943">
    <property type="entry name" value="7-TRANSMEMBRANE DOMAIN RECEPTOR C.ELEGANS"/>
    <property type="match status" value="1"/>
</dbReference>
<proteinExistence type="predicted"/>
<keyword evidence="1" id="KW-0812">Transmembrane</keyword>
<evidence type="ECO:0000256" key="1">
    <source>
        <dbReference type="SAM" id="Phobius"/>
    </source>
</evidence>
<feature type="transmembrane region" description="Helical" evidence="1">
    <location>
        <begin position="109"/>
        <end position="133"/>
    </location>
</feature>
<dbReference type="AlphaFoldDB" id="A0AAD4MQY0"/>
<keyword evidence="1" id="KW-1133">Transmembrane helix</keyword>
<comment type="caution">
    <text evidence="2">The sequence shown here is derived from an EMBL/GenBank/DDBJ whole genome shotgun (WGS) entry which is preliminary data.</text>
</comment>
<dbReference type="PANTHER" id="PTHR22943:SF248">
    <property type="entry name" value="SEVEN TM RECEPTOR"/>
    <property type="match status" value="1"/>
</dbReference>
<organism evidence="2 3">
    <name type="scientific">Ditylenchus destructor</name>
    <dbReference type="NCBI Taxonomy" id="166010"/>
    <lineage>
        <taxon>Eukaryota</taxon>
        <taxon>Metazoa</taxon>
        <taxon>Ecdysozoa</taxon>
        <taxon>Nematoda</taxon>
        <taxon>Chromadorea</taxon>
        <taxon>Rhabditida</taxon>
        <taxon>Tylenchina</taxon>
        <taxon>Tylenchomorpha</taxon>
        <taxon>Sphaerularioidea</taxon>
        <taxon>Anguinidae</taxon>
        <taxon>Anguininae</taxon>
        <taxon>Ditylenchus</taxon>
    </lineage>
</organism>
<dbReference type="EMBL" id="JAKKPZ010000119">
    <property type="protein sequence ID" value="KAI1701416.1"/>
    <property type="molecule type" value="Genomic_DNA"/>
</dbReference>
<reference evidence="2" key="1">
    <citation type="submission" date="2022-01" db="EMBL/GenBank/DDBJ databases">
        <title>Genome Sequence Resource for Two Populations of Ditylenchus destructor, the Migratory Endoparasitic Phytonematode.</title>
        <authorList>
            <person name="Zhang H."/>
            <person name="Lin R."/>
            <person name="Xie B."/>
        </authorList>
    </citation>
    <scope>NUCLEOTIDE SEQUENCE</scope>
    <source>
        <strain evidence="2">BazhouSP</strain>
    </source>
</reference>
<name>A0AAD4MQY0_9BILA</name>